<keyword evidence="5 8" id="KW-0812">Transmembrane</keyword>
<evidence type="ECO:0000256" key="8">
    <source>
        <dbReference type="SAM" id="Phobius"/>
    </source>
</evidence>
<name>A0A2R5FR98_NOSCO</name>
<evidence type="ECO:0000256" key="5">
    <source>
        <dbReference type="ARBA" id="ARBA00022692"/>
    </source>
</evidence>
<evidence type="ECO:0000256" key="2">
    <source>
        <dbReference type="ARBA" id="ARBA00022475"/>
    </source>
</evidence>
<feature type="transmembrane region" description="Helical" evidence="8">
    <location>
        <begin position="321"/>
        <end position="340"/>
    </location>
</feature>
<dbReference type="GO" id="GO:0010041">
    <property type="term" value="P:response to iron(III) ion"/>
    <property type="evidence" value="ECO:0007669"/>
    <property type="project" value="TreeGrafter"/>
</dbReference>
<keyword evidence="2" id="KW-1003">Cell membrane</keyword>
<evidence type="ECO:0000313" key="9">
    <source>
        <dbReference type="EMBL" id="GBG18733.1"/>
    </source>
</evidence>
<protein>
    <submittedName>
        <fullName evidence="9">Uncharacterized protein</fullName>
    </submittedName>
</protein>
<keyword evidence="3" id="KW-0328">Glycosyltransferase</keyword>
<gene>
    <name evidence="9" type="ORF">NIES4072_23980</name>
</gene>
<dbReference type="EMBL" id="BDUD01000001">
    <property type="protein sequence ID" value="GBG18733.1"/>
    <property type="molecule type" value="Genomic_DNA"/>
</dbReference>
<evidence type="ECO:0000256" key="7">
    <source>
        <dbReference type="ARBA" id="ARBA00023136"/>
    </source>
</evidence>
<dbReference type="GO" id="GO:0016763">
    <property type="term" value="F:pentosyltransferase activity"/>
    <property type="evidence" value="ECO:0007669"/>
    <property type="project" value="TreeGrafter"/>
</dbReference>
<comment type="subcellular location">
    <subcellularLocation>
        <location evidence="1">Cell membrane</location>
        <topology evidence="1">Multi-pass membrane protein</topology>
    </subcellularLocation>
</comment>
<feature type="transmembrane region" description="Helical" evidence="8">
    <location>
        <begin position="140"/>
        <end position="159"/>
    </location>
</feature>
<dbReference type="AlphaFoldDB" id="A0A2R5FR98"/>
<keyword evidence="7 8" id="KW-0472">Membrane</keyword>
<feature type="transmembrane region" description="Helical" evidence="8">
    <location>
        <begin position="95"/>
        <end position="119"/>
    </location>
</feature>
<feature type="transmembrane region" description="Helical" evidence="8">
    <location>
        <begin position="195"/>
        <end position="221"/>
    </location>
</feature>
<keyword evidence="10" id="KW-1185">Reference proteome</keyword>
<sequence length="536" mass="61384">MRFFFVIVLVLGIFFRFTHLDNKVYWYDEAITSLRASGYTEEDVAQHFFAKSVVSVTELQRYQHPDGTKSVIDVVESLAKEDAQHPPLYYVLANFWFHSIGSSVALARLLPALLSLLVFPCTYWLCQELFVERGIFASNLPTWLTIGLIAVSPFHVLYSQESREYSLWTVTTLLSTAALLRAIRLKNRISWGIYALTLVINLYTFLLSGLVAIAHGIYVIIIYGFRYLNILKSYLIASLLGFIVFLPWAWFVIINQSQVKKTLNWVFISVIKNSELRDIWIQHIGRLFFDVNQEPWDFHVHQVLLVLLVCAFYCLCRQTPISVWLLIILLAGVSTIPLILSDFIFGGMRSAIARYLIPSFLGVQLAITYLLGRNLANPSLKFWHQKFWQLFLVILVSGSIFSCAVNAQATACCNKGLNGENITIAKIINQTTHPLLISDAEVGYLLSLSHSLNPNVQILLQPSKTFKVYLPTVEELKQFSDVFVYRNNPSQVWLEELAKQQNYKFEPVVFGFAKRSQDRPVLWRVTSILKKLEQQS</sequence>
<evidence type="ECO:0000256" key="1">
    <source>
        <dbReference type="ARBA" id="ARBA00004651"/>
    </source>
</evidence>
<dbReference type="GO" id="GO:0009103">
    <property type="term" value="P:lipopolysaccharide biosynthetic process"/>
    <property type="evidence" value="ECO:0007669"/>
    <property type="project" value="UniProtKB-ARBA"/>
</dbReference>
<comment type="caution">
    <text evidence="9">The sequence shown here is derived from an EMBL/GenBank/DDBJ whole genome shotgun (WGS) entry which is preliminary data.</text>
</comment>
<evidence type="ECO:0000313" key="10">
    <source>
        <dbReference type="Proteomes" id="UP000245124"/>
    </source>
</evidence>
<proteinExistence type="predicted"/>
<accession>A0A2R5FR98</accession>
<keyword evidence="6 8" id="KW-1133">Transmembrane helix</keyword>
<dbReference type="RefSeq" id="WP_181373981.1">
    <property type="nucleotide sequence ID" value="NZ_BDUD01000001.1"/>
</dbReference>
<dbReference type="PANTHER" id="PTHR33908:SF3">
    <property type="entry name" value="UNDECAPRENYL PHOSPHATE-ALPHA-4-AMINO-4-DEOXY-L-ARABINOSE ARABINOSYL TRANSFERASE"/>
    <property type="match status" value="1"/>
</dbReference>
<dbReference type="Proteomes" id="UP000245124">
    <property type="component" value="Unassembled WGS sequence"/>
</dbReference>
<evidence type="ECO:0000256" key="6">
    <source>
        <dbReference type="ARBA" id="ARBA00022989"/>
    </source>
</evidence>
<feature type="transmembrane region" description="Helical" evidence="8">
    <location>
        <begin position="296"/>
        <end position="315"/>
    </location>
</feature>
<dbReference type="PANTHER" id="PTHR33908">
    <property type="entry name" value="MANNOSYLTRANSFERASE YKCB-RELATED"/>
    <property type="match status" value="1"/>
</dbReference>
<feature type="transmembrane region" description="Helical" evidence="8">
    <location>
        <begin position="352"/>
        <end position="372"/>
    </location>
</feature>
<dbReference type="GO" id="GO:0005886">
    <property type="term" value="C:plasma membrane"/>
    <property type="evidence" value="ECO:0007669"/>
    <property type="project" value="UniProtKB-SubCell"/>
</dbReference>
<feature type="transmembrane region" description="Helical" evidence="8">
    <location>
        <begin position="233"/>
        <end position="254"/>
    </location>
</feature>
<feature type="transmembrane region" description="Helical" evidence="8">
    <location>
        <begin position="387"/>
        <end position="407"/>
    </location>
</feature>
<evidence type="ECO:0000256" key="4">
    <source>
        <dbReference type="ARBA" id="ARBA00022679"/>
    </source>
</evidence>
<keyword evidence="4" id="KW-0808">Transferase</keyword>
<organism evidence="9 10">
    <name type="scientific">Nostoc commune NIES-4072</name>
    <dbReference type="NCBI Taxonomy" id="2005467"/>
    <lineage>
        <taxon>Bacteria</taxon>
        <taxon>Bacillati</taxon>
        <taxon>Cyanobacteriota</taxon>
        <taxon>Cyanophyceae</taxon>
        <taxon>Nostocales</taxon>
        <taxon>Nostocaceae</taxon>
        <taxon>Nostoc</taxon>
    </lineage>
</organism>
<evidence type="ECO:0000256" key="3">
    <source>
        <dbReference type="ARBA" id="ARBA00022676"/>
    </source>
</evidence>
<reference evidence="9 10" key="1">
    <citation type="submission" date="2017-06" db="EMBL/GenBank/DDBJ databases">
        <title>Genome sequencing of cyanobaciteial culture collection at National Institute for Environmental Studies (NIES).</title>
        <authorList>
            <person name="Hirose Y."/>
            <person name="Shimura Y."/>
            <person name="Fujisawa T."/>
            <person name="Nakamura Y."/>
            <person name="Kawachi M."/>
        </authorList>
    </citation>
    <scope>NUCLEOTIDE SEQUENCE [LARGE SCALE GENOMIC DNA]</scope>
    <source>
        <strain evidence="9 10">NIES-4072</strain>
    </source>
</reference>
<dbReference type="InterPro" id="IPR050297">
    <property type="entry name" value="LipidA_mod_glycosyltrf_83"/>
</dbReference>